<sequence length="296" mass="31869">MTPTDLRARVLYRDQLVVIIDKPAGLPVHAGPRGGPNLELYLDALRFGYKEQPSLAHRLDRDTSGCLVLGRNRRGLARLGRMFAGGRVEKVYWAVTDGIPDAPEGRVDAPLAKHTPGRGWKMVVDPAGQAAVTDWRVLGQADGRAWIECRPRTGRTHQIRVHMAHLGCPLVGDPVYAHGVGDAFADEMRGRLGSMLLHARAITLPLHPDAPPVTATAPVPPHMRAGLQAVGMDGAAEDAFARRQRAEALAAAEASPADDEADDRLRSRRHRGLHRGPAGRDDGGRDNGGRGGFGGR</sequence>
<feature type="domain" description="Pseudouridine synthase RsuA/RluA-like" evidence="4">
    <location>
        <begin position="17"/>
        <end position="165"/>
    </location>
</feature>
<accession>A0ABQ1IC19</accession>
<name>A0ABQ1IC19_9PROT</name>
<comment type="similarity">
    <text evidence="1">Belongs to the pseudouridine synthase RluA family.</text>
</comment>
<organism evidence="5 6">
    <name type="scientific">Tistrella bauzanensis</name>
    <dbReference type="NCBI Taxonomy" id="657419"/>
    <lineage>
        <taxon>Bacteria</taxon>
        <taxon>Pseudomonadati</taxon>
        <taxon>Pseudomonadota</taxon>
        <taxon>Alphaproteobacteria</taxon>
        <taxon>Geminicoccales</taxon>
        <taxon>Geminicoccaceae</taxon>
        <taxon>Tistrella</taxon>
    </lineage>
</organism>
<feature type="compositionally biased region" description="Basic and acidic residues" evidence="3">
    <location>
        <begin position="278"/>
        <end position="288"/>
    </location>
</feature>
<evidence type="ECO:0000313" key="6">
    <source>
        <dbReference type="Proteomes" id="UP000603352"/>
    </source>
</evidence>
<evidence type="ECO:0000256" key="3">
    <source>
        <dbReference type="SAM" id="MobiDB-lite"/>
    </source>
</evidence>
<dbReference type="CDD" id="cd02869">
    <property type="entry name" value="PseudoU_synth_RluA_like"/>
    <property type="match status" value="1"/>
</dbReference>
<dbReference type="InterPro" id="IPR050188">
    <property type="entry name" value="RluA_PseudoU_synthase"/>
</dbReference>
<dbReference type="InterPro" id="IPR006224">
    <property type="entry name" value="PsdUridine_synth_RluA-like_CS"/>
</dbReference>
<comment type="caution">
    <text evidence="5">The sequence shown here is derived from an EMBL/GenBank/DDBJ whole genome shotgun (WGS) entry which is preliminary data.</text>
</comment>
<dbReference type="RefSeq" id="WP_188576244.1">
    <property type="nucleotide sequence ID" value="NZ_BMDZ01000011.1"/>
</dbReference>
<dbReference type="InterPro" id="IPR006145">
    <property type="entry name" value="PsdUridine_synth_RsuA/RluA"/>
</dbReference>
<keyword evidence="6" id="KW-1185">Reference proteome</keyword>
<dbReference type="PANTHER" id="PTHR21600">
    <property type="entry name" value="MITOCHONDRIAL RNA PSEUDOURIDINE SYNTHASE"/>
    <property type="match status" value="1"/>
</dbReference>
<proteinExistence type="inferred from homology"/>
<dbReference type="PANTHER" id="PTHR21600:SF44">
    <property type="entry name" value="RIBOSOMAL LARGE SUBUNIT PSEUDOURIDINE SYNTHASE D"/>
    <property type="match status" value="1"/>
</dbReference>
<feature type="region of interest" description="Disordered" evidence="3">
    <location>
        <begin position="247"/>
        <end position="296"/>
    </location>
</feature>
<dbReference type="Gene3D" id="3.30.2350.10">
    <property type="entry name" value="Pseudouridine synthase"/>
    <property type="match status" value="1"/>
</dbReference>
<gene>
    <name evidence="5" type="ORF">GCM10011505_14510</name>
</gene>
<evidence type="ECO:0000259" key="4">
    <source>
        <dbReference type="Pfam" id="PF00849"/>
    </source>
</evidence>
<dbReference type="EMBL" id="BMDZ01000011">
    <property type="protein sequence ID" value="GGB34168.1"/>
    <property type="molecule type" value="Genomic_DNA"/>
</dbReference>
<evidence type="ECO:0000313" key="5">
    <source>
        <dbReference type="EMBL" id="GGB34168.1"/>
    </source>
</evidence>
<dbReference type="InterPro" id="IPR020103">
    <property type="entry name" value="PsdUridine_synth_cat_dom_sf"/>
</dbReference>
<dbReference type="Proteomes" id="UP000603352">
    <property type="component" value="Unassembled WGS sequence"/>
</dbReference>
<protein>
    <submittedName>
        <fullName evidence="5">RNA pseudouridine synthase</fullName>
    </submittedName>
</protein>
<evidence type="ECO:0000256" key="1">
    <source>
        <dbReference type="ARBA" id="ARBA00010876"/>
    </source>
</evidence>
<keyword evidence="2" id="KW-0413">Isomerase</keyword>
<dbReference type="Pfam" id="PF00849">
    <property type="entry name" value="PseudoU_synth_2"/>
    <property type="match status" value="1"/>
</dbReference>
<dbReference type="PROSITE" id="PS01129">
    <property type="entry name" value="PSI_RLU"/>
    <property type="match status" value="1"/>
</dbReference>
<evidence type="ECO:0000256" key="2">
    <source>
        <dbReference type="ARBA" id="ARBA00023235"/>
    </source>
</evidence>
<dbReference type="SUPFAM" id="SSF55120">
    <property type="entry name" value="Pseudouridine synthase"/>
    <property type="match status" value="1"/>
</dbReference>
<reference evidence="6" key="1">
    <citation type="journal article" date="2019" name="Int. J. Syst. Evol. Microbiol.">
        <title>The Global Catalogue of Microorganisms (GCM) 10K type strain sequencing project: providing services to taxonomists for standard genome sequencing and annotation.</title>
        <authorList>
            <consortium name="The Broad Institute Genomics Platform"/>
            <consortium name="The Broad Institute Genome Sequencing Center for Infectious Disease"/>
            <person name="Wu L."/>
            <person name="Ma J."/>
        </authorList>
    </citation>
    <scope>NUCLEOTIDE SEQUENCE [LARGE SCALE GENOMIC DNA]</scope>
    <source>
        <strain evidence="6">CGMCC 1.10188</strain>
    </source>
</reference>